<proteinExistence type="predicted"/>
<protein>
    <submittedName>
        <fullName evidence="3">Zinc-ribbon domain-containing protein</fullName>
    </submittedName>
</protein>
<gene>
    <name evidence="3" type="ORF">SAMN05216469_103328</name>
</gene>
<accession>A0A1H7ICC5</accession>
<feature type="transmembrane region" description="Helical" evidence="1">
    <location>
        <begin position="94"/>
        <end position="115"/>
    </location>
</feature>
<keyword evidence="1" id="KW-0472">Membrane</keyword>
<reference evidence="3 4" key="1">
    <citation type="submission" date="2016-10" db="EMBL/GenBank/DDBJ databases">
        <authorList>
            <person name="de Groot N.N."/>
        </authorList>
    </citation>
    <scope>NUCLEOTIDE SEQUENCE [LARGE SCALE GENOMIC DNA]</scope>
    <source>
        <strain evidence="3 4">KH2T6</strain>
    </source>
</reference>
<organism evidence="3 4">
    <name type="scientific">Ruminococcus albus</name>
    <dbReference type="NCBI Taxonomy" id="1264"/>
    <lineage>
        <taxon>Bacteria</taxon>
        <taxon>Bacillati</taxon>
        <taxon>Bacillota</taxon>
        <taxon>Clostridia</taxon>
        <taxon>Eubacteriales</taxon>
        <taxon>Oscillospiraceae</taxon>
        <taxon>Ruminococcus</taxon>
    </lineage>
</organism>
<name>A0A1H7ICC5_RUMAL</name>
<feature type="transmembrane region" description="Helical" evidence="1">
    <location>
        <begin position="65"/>
        <end position="82"/>
    </location>
</feature>
<dbReference type="Proteomes" id="UP000186015">
    <property type="component" value="Unassembled WGS sequence"/>
</dbReference>
<dbReference type="InterPro" id="IPR026870">
    <property type="entry name" value="Zinc_ribbon_dom"/>
</dbReference>
<dbReference type="EMBL" id="FOAT01000003">
    <property type="protein sequence ID" value="SEK60098.1"/>
    <property type="molecule type" value="Genomic_DNA"/>
</dbReference>
<evidence type="ECO:0000259" key="2">
    <source>
        <dbReference type="Pfam" id="PF13240"/>
    </source>
</evidence>
<dbReference type="RefSeq" id="WP_074830989.1">
    <property type="nucleotide sequence ID" value="NZ_FOAT01000003.1"/>
</dbReference>
<evidence type="ECO:0000313" key="3">
    <source>
        <dbReference type="EMBL" id="SEK60098.1"/>
    </source>
</evidence>
<feature type="domain" description="Zinc-ribbon" evidence="2">
    <location>
        <begin position="260"/>
        <end position="280"/>
    </location>
</feature>
<feature type="transmembrane region" description="Helical" evidence="1">
    <location>
        <begin position="21"/>
        <end position="45"/>
    </location>
</feature>
<dbReference type="Pfam" id="PF13240">
    <property type="entry name" value="Zn_Ribbon_1"/>
    <property type="match status" value="1"/>
</dbReference>
<feature type="transmembrane region" description="Helical" evidence="1">
    <location>
        <begin position="135"/>
        <end position="156"/>
    </location>
</feature>
<keyword evidence="1" id="KW-0812">Transmembrane</keyword>
<keyword evidence="1" id="KW-1133">Transmembrane helix</keyword>
<dbReference type="AlphaFoldDB" id="A0A1H7ICC5"/>
<evidence type="ECO:0000256" key="1">
    <source>
        <dbReference type="SAM" id="Phobius"/>
    </source>
</evidence>
<evidence type="ECO:0000313" key="4">
    <source>
        <dbReference type="Proteomes" id="UP000186015"/>
    </source>
</evidence>
<sequence>MAKNNYKKKLTNSGGGVCFMTCIAALFALCAAAGDILAGLLYTQFFSRQIYDMSPDPIDFAYDSSANIAMAVFALVMMFWAFSASKAKRMGREFGWVNIFMSLALCISPAVKLYRLLGTDFFDKYFKTNYDSDKFAGAVSLGKIGLPLVAGLLLLLSGIIVAARVGGEDFAVEVPRGGKKEKAQPVAVNNTVAEPENNEQESAFGFGENTQAVQGLTGETKPATYNEAPANTETFYQPEAPAASVDTSDMRPKRPSVKLCPKCGELVGDDELFCSNCGYRM</sequence>